<feature type="transmembrane region" description="Helical" evidence="1">
    <location>
        <begin position="60"/>
        <end position="78"/>
    </location>
</feature>
<protein>
    <recommendedName>
        <fullName evidence="5">PAP2 superfamily protein</fullName>
    </recommendedName>
</protein>
<dbReference type="InterPro" id="IPR036938">
    <property type="entry name" value="PAP2/HPO_sf"/>
</dbReference>
<reference evidence="3 4" key="1">
    <citation type="submission" date="2019-02" db="EMBL/GenBank/DDBJ databases">
        <title>Deep-cultivation of Planctomycetes and their phenomic and genomic characterization uncovers novel biology.</title>
        <authorList>
            <person name="Wiegand S."/>
            <person name="Jogler M."/>
            <person name="Boedeker C."/>
            <person name="Pinto D."/>
            <person name="Vollmers J."/>
            <person name="Rivas-Marin E."/>
            <person name="Kohn T."/>
            <person name="Peeters S.H."/>
            <person name="Heuer A."/>
            <person name="Rast P."/>
            <person name="Oberbeckmann S."/>
            <person name="Bunk B."/>
            <person name="Jeske O."/>
            <person name="Meyerdierks A."/>
            <person name="Storesund J.E."/>
            <person name="Kallscheuer N."/>
            <person name="Luecker S."/>
            <person name="Lage O.M."/>
            <person name="Pohl T."/>
            <person name="Merkel B.J."/>
            <person name="Hornburger P."/>
            <person name="Mueller R.-W."/>
            <person name="Bruemmer F."/>
            <person name="Labrenz M."/>
            <person name="Spormann A.M."/>
            <person name="Op den Camp H."/>
            <person name="Overmann J."/>
            <person name="Amann R."/>
            <person name="Jetten M.S.M."/>
            <person name="Mascher T."/>
            <person name="Medema M.H."/>
            <person name="Devos D.P."/>
            <person name="Kaster A.-K."/>
            <person name="Ovreas L."/>
            <person name="Rohde M."/>
            <person name="Galperin M.Y."/>
            <person name="Jogler C."/>
        </authorList>
    </citation>
    <scope>NUCLEOTIDE SEQUENCE [LARGE SCALE GENOMIC DNA]</scope>
    <source>
        <strain evidence="3 4">CA12</strain>
    </source>
</reference>
<keyword evidence="1" id="KW-1133">Transmembrane helix</keyword>
<evidence type="ECO:0000313" key="4">
    <source>
        <dbReference type="Proteomes" id="UP000318741"/>
    </source>
</evidence>
<name>A0A517P7K9_9PLAN</name>
<feature type="signal peptide" evidence="2">
    <location>
        <begin position="1"/>
        <end position="28"/>
    </location>
</feature>
<feature type="transmembrane region" description="Helical" evidence="1">
    <location>
        <begin position="157"/>
        <end position="177"/>
    </location>
</feature>
<organism evidence="3 4">
    <name type="scientific">Alienimonas californiensis</name>
    <dbReference type="NCBI Taxonomy" id="2527989"/>
    <lineage>
        <taxon>Bacteria</taxon>
        <taxon>Pseudomonadati</taxon>
        <taxon>Planctomycetota</taxon>
        <taxon>Planctomycetia</taxon>
        <taxon>Planctomycetales</taxon>
        <taxon>Planctomycetaceae</taxon>
        <taxon>Alienimonas</taxon>
    </lineage>
</organism>
<dbReference type="AlphaFoldDB" id="A0A517P7K9"/>
<evidence type="ECO:0000256" key="1">
    <source>
        <dbReference type="SAM" id="Phobius"/>
    </source>
</evidence>
<accession>A0A517P7K9</accession>
<keyword evidence="4" id="KW-1185">Reference proteome</keyword>
<dbReference type="RefSeq" id="WP_145358170.1">
    <property type="nucleotide sequence ID" value="NZ_CP036265.1"/>
</dbReference>
<feature type="transmembrane region" description="Helical" evidence="1">
    <location>
        <begin position="126"/>
        <end position="145"/>
    </location>
</feature>
<proteinExistence type="predicted"/>
<dbReference type="EMBL" id="CP036265">
    <property type="protein sequence ID" value="QDT15364.1"/>
    <property type="molecule type" value="Genomic_DNA"/>
</dbReference>
<keyword evidence="2" id="KW-0732">Signal</keyword>
<feature type="chain" id="PRO_5021845088" description="PAP2 superfamily protein" evidence="2">
    <location>
        <begin position="29"/>
        <end position="232"/>
    </location>
</feature>
<feature type="transmembrane region" description="Helical" evidence="1">
    <location>
        <begin position="85"/>
        <end position="106"/>
    </location>
</feature>
<dbReference type="KEGG" id="acaf:CA12_14490"/>
<dbReference type="Proteomes" id="UP000318741">
    <property type="component" value="Chromosome"/>
</dbReference>
<dbReference type="OrthoDB" id="7473699at2"/>
<keyword evidence="1" id="KW-0472">Membrane</keyword>
<sequence precursor="true">MLLAHRLFLAAVACLVAAAVVGATSWNAQGPLPGDVALTKGLQSLFGADPGWAAWLTSTAKPPLVWLTVLVGAALAWAKAGWRGAVAVPAVFLMTLLIDMGLRAAIYVPKPIVEFVPIASPSDSSGLPSTFGLVFGAAFGAALLFPRTMPKPQAVTAVVVAALLLIAGACCRIVLGGHWFSQMAASLLAAFGVTLLAGWVIWAWRPPVETLLAPGSAATGTPSSDEDLLEPS</sequence>
<gene>
    <name evidence="3" type="ORF">CA12_14490</name>
</gene>
<evidence type="ECO:0000256" key="2">
    <source>
        <dbReference type="SAM" id="SignalP"/>
    </source>
</evidence>
<evidence type="ECO:0000313" key="3">
    <source>
        <dbReference type="EMBL" id="QDT15364.1"/>
    </source>
</evidence>
<dbReference type="SUPFAM" id="SSF48317">
    <property type="entry name" value="Acid phosphatase/Vanadium-dependent haloperoxidase"/>
    <property type="match status" value="1"/>
</dbReference>
<feature type="transmembrane region" description="Helical" evidence="1">
    <location>
        <begin position="183"/>
        <end position="204"/>
    </location>
</feature>
<keyword evidence="1" id="KW-0812">Transmembrane</keyword>
<evidence type="ECO:0008006" key="5">
    <source>
        <dbReference type="Google" id="ProtNLM"/>
    </source>
</evidence>